<keyword evidence="6" id="KW-1185">Reference proteome</keyword>
<feature type="transmembrane region" description="Helical" evidence="3">
    <location>
        <begin position="65"/>
        <end position="82"/>
    </location>
</feature>
<keyword evidence="1 2" id="KW-0807">Transducer</keyword>
<organism evidence="5 6">
    <name type="scientific">Alkaliphilus hydrothermalis</name>
    <dbReference type="NCBI Taxonomy" id="1482730"/>
    <lineage>
        <taxon>Bacteria</taxon>
        <taxon>Bacillati</taxon>
        <taxon>Bacillota</taxon>
        <taxon>Clostridia</taxon>
        <taxon>Peptostreptococcales</taxon>
        <taxon>Natronincolaceae</taxon>
        <taxon>Alkaliphilus</taxon>
    </lineage>
</organism>
<sequence>MSIKDETHKKNQLMVILISISVVLGIIDNLITAKGATALLVIALVGGGFSGILAYLVIRKKAVDYVVYVAIVGLQLLVLGLLILAPGIYSYLVIYLTLFLISLYQNYKPVLLSGILSILISTYALLNYNEFIFPNYNSMQNIFTFNFLIGLAVFLIVLQCRYSQRLREVVDKNQETLLKSRERNEKILQQIRNSVEILAPFSESLKENMNLTRAISSQLTKTFDTIGVSVEDEAASIGEINQFMQFNKNQLGDVLYSSNTMKGLSENTLAISKSGNQKMSLLNEKINDVDMQIDHSVALMNTLTDRVKKIEEILTTVNNIAEQTNLLALNASIESARAGEAGRGFAVVADEIRKLAEHSQESNKLISVILQEIQGETNNVANKIINCQQSVKNSKTETNGVREIIQQIEVNTKDVVAQSSGLDQKISSLTDSFATIGNKIENIYSITQSNLSSVQEAVTSSHQQTQNVDHLSNGYDKVNQLITELTSVSKT</sequence>
<dbReference type="PROSITE" id="PS50111">
    <property type="entry name" value="CHEMOTAXIS_TRANSDUC_2"/>
    <property type="match status" value="1"/>
</dbReference>
<keyword evidence="3" id="KW-0472">Membrane</keyword>
<name>A0ABS2NR79_9FIRM</name>
<feature type="transmembrane region" description="Helical" evidence="3">
    <location>
        <begin position="88"/>
        <end position="104"/>
    </location>
</feature>
<evidence type="ECO:0000256" key="3">
    <source>
        <dbReference type="SAM" id="Phobius"/>
    </source>
</evidence>
<feature type="transmembrane region" description="Helical" evidence="3">
    <location>
        <begin position="109"/>
        <end position="126"/>
    </location>
</feature>
<evidence type="ECO:0000313" key="5">
    <source>
        <dbReference type="EMBL" id="MBM7615387.1"/>
    </source>
</evidence>
<dbReference type="Proteomes" id="UP001314796">
    <property type="component" value="Unassembled WGS sequence"/>
</dbReference>
<dbReference type="RefSeq" id="WP_204402528.1">
    <property type="nucleotide sequence ID" value="NZ_JAFBEE010000012.1"/>
</dbReference>
<evidence type="ECO:0000313" key="6">
    <source>
        <dbReference type="Proteomes" id="UP001314796"/>
    </source>
</evidence>
<dbReference type="SUPFAM" id="SSF58104">
    <property type="entry name" value="Methyl-accepting chemotaxis protein (MCP) signaling domain"/>
    <property type="match status" value="1"/>
</dbReference>
<dbReference type="InterPro" id="IPR004089">
    <property type="entry name" value="MCPsignal_dom"/>
</dbReference>
<dbReference type="Pfam" id="PF00015">
    <property type="entry name" value="MCPsignal"/>
    <property type="match status" value="1"/>
</dbReference>
<accession>A0ABS2NR79</accession>
<reference evidence="5 6" key="1">
    <citation type="submission" date="2021-01" db="EMBL/GenBank/DDBJ databases">
        <title>Genomic Encyclopedia of Type Strains, Phase IV (KMG-IV): sequencing the most valuable type-strain genomes for metagenomic binning, comparative biology and taxonomic classification.</title>
        <authorList>
            <person name="Goeker M."/>
        </authorList>
    </citation>
    <scope>NUCLEOTIDE SEQUENCE [LARGE SCALE GENOMIC DNA]</scope>
    <source>
        <strain evidence="5 6">DSM 25890</strain>
    </source>
</reference>
<feature type="transmembrane region" description="Helical" evidence="3">
    <location>
        <begin position="138"/>
        <end position="158"/>
    </location>
</feature>
<dbReference type="EMBL" id="JAFBEE010000012">
    <property type="protein sequence ID" value="MBM7615387.1"/>
    <property type="molecule type" value="Genomic_DNA"/>
</dbReference>
<protein>
    <submittedName>
        <fullName evidence="5">Methyl-accepting chemotaxis protein</fullName>
    </submittedName>
</protein>
<evidence type="ECO:0000256" key="2">
    <source>
        <dbReference type="PROSITE-ProRule" id="PRU00284"/>
    </source>
</evidence>
<evidence type="ECO:0000256" key="1">
    <source>
        <dbReference type="ARBA" id="ARBA00023224"/>
    </source>
</evidence>
<evidence type="ECO:0000259" key="4">
    <source>
        <dbReference type="PROSITE" id="PS50111"/>
    </source>
</evidence>
<comment type="caution">
    <text evidence="5">The sequence shown here is derived from an EMBL/GenBank/DDBJ whole genome shotgun (WGS) entry which is preliminary data.</text>
</comment>
<dbReference type="PANTHER" id="PTHR32089:SF112">
    <property type="entry name" value="LYSOZYME-LIKE PROTEIN-RELATED"/>
    <property type="match status" value="1"/>
</dbReference>
<keyword evidence="3" id="KW-1133">Transmembrane helix</keyword>
<feature type="transmembrane region" description="Helical" evidence="3">
    <location>
        <begin position="37"/>
        <end position="58"/>
    </location>
</feature>
<feature type="transmembrane region" description="Helical" evidence="3">
    <location>
        <begin position="12"/>
        <end position="31"/>
    </location>
</feature>
<keyword evidence="3" id="KW-0812">Transmembrane</keyword>
<proteinExistence type="predicted"/>
<dbReference type="Gene3D" id="1.10.287.950">
    <property type="entry name" value="Methyl-accepting chemotaxis protein"/>
    <property type="match status" value="1"/>
</dbReference>
<gene>
    <name evidence="5" type="ORF">JOC73_001957</name>
</gene>
<feature type="domain" description="Methyl-accepting transducer" evidence="4">
    <location>
        <begin position="208"/>
        <end position="465"/>
    </location>
</feature>
<dbReference type="PANTHER" id="PTHR32089">
    <property type="entry name" value="METHYL-ACCEPTING CHEMOTAXIS PROTEIN MCPB"/>
    <property type="match status" value="1"/>
</dbReference>
<dbReference type="SMART" id="SM00283">
    <property type="entry name" value="MA"/>
    <property type="match status" value="1"/>
</dbReference>